<gene>
    <name evidence="6" type="ORF">E8A74_45820</name>
</gene>
<keyword evidence="2" id="KW-0560">Oxidoreductase</keyword>
<dbReference type="InterPro" id="IPR033138">
    <property type="entry name" value="Cu_oxidase_CS"/>
</dbReference>
<keyword evidence="1" id="KW-0479">Metal-binding</keyword>
<sequence length="646" mass="70183">MTSHYKSSSDKNRPRATLTFDRRAFLSLGAAISAGLLLPDTTGCSSDDKPPTPQPTPSRELFNPATVRAKDGLLDIEMTITETEVTVGTYTFMTRAYTGLKVNAGEASFEGTYTGTIPGPSIELRPGDQLKLKLINGLPDDDSAVDPPDCGMTTSGGHGGHGPGMQNNTTNFHTHGLHVDPGPPGDDVFLEIGPGESYDFVIDIPKDEVMPDGTMADHPAGTYWYHPHFHGATAIQVGGGMAGALIIRDETKDDLDKLFSPKPEQGQGKEQLLVVGELMLQTKDPCNGKIRLATYGEMGHSGPLPENIVDFFHVNGQINPILRLHPSEVQRFRVLHTGFRAPLDVAFLRVPDDQVDAATSLPKPDYDPFGYSCASNGGPPVLNRDALRAKSVTYYQVATDGITYAAPLKMPMANPVSEVEYVIPPGGRADLLVQFEPGTYQMVALGYLDFVCWAPQVLATVIVSGTPDTSLEIPQTLTPPALYPSFDDMAKPGNQIDNNRQLDFAVSIDAQGTHFTIDDRTFCETRIDQCMALGAVEEWTLNNKVTPSAGASIHPFHIHVNSFLVTSINGKKPAQAIWRDTFLIPTGDMMGVDGTVTFLSRFLHFEGKYVLHCHILEHEDEGMMQLLEVKKDAACEPSMTDTCPMP</sequence>
<dbReference type="Proteomes" id="UP000309215">
    <property type="component" value="Unassembled WGS sequence"/>
</dbReference>
<proteinExistence type="predicted"/>
<feature type="region of interest" description="Disordered" evidence="3">
    <location>
        <begin position="41"/>
        <end position="61"/>
    </location>
</feature>
<dbReference type="PANTHER" id="PTHR11709:SF518">
    <property type="entry name" value="MULTICOPPER OXIDASE"/>
    <property type="match status" value="1"/>
</dbReference>
<evidence type="ECO:0000259" key="5">
    <source>
        <dbReference type="Pfam" id="PF07732"/>
    </source>
</evidence>
<dbReference type="AlphaFoldDB" id="A0A4U1IQ85"/>
<dbReference type="GO" id="GO:0016491">
    <property type="term" value="F:oxidoreductase activity"/>
    <property type="evidence" value="ECO:0007669"/>
    <property type="project" value="UniProtKB-KW"/>
</dbReference>
<dbReference type="GO" id="GO:0005507">
    <property type="term" value="F:copper ion binding"/>
    <property type="evidence" value="ECO:0007669"/>
    <property type="project" value="InterPro"/>
</dbReference>
<dbReference type="InterPro" id="IPR011706">
    <property type="entry name" value="Cu-oxidase_C"/>
</dbReference>
<evidence type="ECO:0000256" key="3">
    <source>
        <dbReference type="SAM" id="MobiDB-lite"/>
    </source>
</evidence>
<feature type="domain" description="Plastocyanin-like" evidence="5">
    <location>
        <begin position="169"/>
        <end position="251"/>
    </location>
</feature>
<organism evidence="6 7">
    <name type="scientific">Polyangium fumosum</name>
    <dbReference type="NCBI Taxonomy" id="889272"/>
    <lineage>
        <taxon>Bacteria</taxon>
        <taxon>Pseudomonadati</taxon>
        <taxon>Myxococcota</taxon>
        <taxon>Polyangia</taxon>
        <taxon>Polyangiales</taxon>
        <taxon>Polyangiaceae</taxon>
        <taxon>Polyangium</taxon>
    </lineage>
</organism>
<dbReference type="CDD" id="cd13900">
    <property type="entry name" value="CuRO_3_Tth-MCO_like"/>
    <property type="match status" value="1"/>
</dbReference>
<dbReference type="InterPro" id="IPR011707">
    <property type="entry name" value="Cu-oxidase-like_N"/>
</dbReference>
<dbReference type="RefSeq" id="WP_136935500.1">
    <property type="nucleotide sequence ID" value="NZ_SSMQ01000089.1"/>
</dbReference>
<dbReference type="Gene3D" id="2.60.40.420">
    <property type="entry name" value="Cupredoxins - blue copper proteins"/>
    <property type="match status" value="3"/>
</dbReference>
<dbReference type="InterPro" id="IPR008972">
    <property type="entry name" value="Cupredoxin"/>
</dbReference>
<evidence type="ECO:0000313" key="7">
    <source>
        <dbReference type="Proteomes" id="UP000309215"/>
    </source>
</evidence>
<dbReference type="PANTHER" id="PTHR11709">
    <property type="entry name" value="MULTI-COPPER OXIDASE"/>
    <property type="match status" value="1"/>
</dbReference>
<dbReference type="InterPro" id="IPR045087">
    <property type="entry name" value="Cu-oxidase_fam"/>
</dbReference>
<dbReference type="EMBL" id="SSMQ01000089">
    <property type="protein sequence ID" value="TKC96376.1"/>
    <property type="molecule type" value="Genomic_DNA"/>
</dbReference>
<dbReference type="SUPFAM" id="SSF49503">
    <property type="entry name" value="Cupredoxins"/>
    <property type="match status" value="3"/>
</dbReference>
<feature type="domain" description="Plastocyanin-like" evidence="4">
    <location>
        <begin position="511"/>
        <end position="631"/>
    </location>
</feature>
<evidence type="ECO:0000259" key="4">
    <source>
        <dbReference type="Pfam" id="PF07731"/>
    </source>
</evidence>
<keyword evidence="7" id="KW-1185">Reference proteome</keyword>
<dbReference type="InterPro" id="IPR002355">
    <property type="entry name" value="Cu_oxidase_Cu_BS"/>
</dbReference>
<dbReference type="Pfam" id="PF07732">
    <property type="entry name" value="Cu-oxidase_3"/>
    <property type="match status" value="1"/>
</dbReference>
<accession>A0A4U1IQ85</accession>
<dbReference type="Pfam" id="PF07731">
    <property type="entry name" value="Cu-oxidase_2"/>
    <property type="match status" value="1"/>
</dbReference>
<dbReference type="CDD" id="cd13853">
    <property type="entry name" value="CuRO_1_Tth-MCO_like"/>
    <property type="match status" value="1"/>
</dbReference>
<comment type="caution">
    <text evidence="6">The sequence shown here is derived from an EMBL/GenBank/DDBJ whole genome shotgun (WGS) entry which is preliminary data.</text>
</comment>
<protein>
    <recommendedName>
        <fullName evidence="8">Copper oxidase</fullName>
    </recommendedName>
</protein>
<evidence type="ECO:0000313" key="6">
    <source>
        <dbReference type="EMBL" id="TKC96376.1"/>
    </source>
</evidence>
<dbReference type="OrthoDB" id="9757546at2"/>
<name>A0A4U1IQ85_9BACT</name>
<dbReference type="PROSITE" id="PS00079">
    <property type="entry name" value="MULTICOPPER_OXIDASE1"/>
    <property type="match status" value="1"/>
</dbReference>
<evidence type="ECO:0000256" key="1">
    <source>
        <dbReference type="ARBA" id="ARBA00022723"/>
    </source>
</evidence>
<dbReference type="PROSITE" id="PS00080">
    <property type="entry name" value="MULTICOPPER_OXIDASE2"/>
    <property type="match status" value="1"/>
</dbReference>
<reference evidence="6 7" key="1">
    <citation type="submission" date="2019-04" db="EMBL/GenBank/DDBJ databases">
        <authorList>
            <person name="Li Y."/>
            <person name="Wang J."/>
        </authorList>
    </citation>
    <scope>NUCLEOTIDE SEQUENCE [LARGE SCALE GENOMIC DNA]</scope>
    <source>
        <strain evidence="6 7">DSM 14668</strain>
    </source>
</reference>
<evidence type="ECO:0000256" key="2">
    <source>
        <dbReference type="ARBA" id="ARBA00023002"/>
    </source>
</evidence>
<evidence type="ECO:0008006" key="8">
    <source>
        <dbReference type="Google" id="ProtNLM"/>
    </source>
</evidence>